<dbReference type="AlphaFoldDB" id="A0A6A6DB11"/>
<dbReference type="EMBL" id="ML994742">
    <property type="protein sequence ID" value="KAF2175160.1"/>
    <property type="molecule type" value="Genomic_DNA"/>
</dbReference>
<dbReference type="OrthoDB" id="5428863at2759"/>
<protein>
    <submittedName>
        <fullName evidence="2">HET-domain-containing protein</fullName>
    </submittedName>
</protein>
<accession>A0A6A6DB11</accession>
<dbReference type="PANTHER" id="PTHR33112:SF1">
    <property type="entry name" value="HETEROKARYON INCOMPATIBILITY DOMAIN-CONTAINING PROTEIN"/>
    <property type="match status" value="1"/>
</dbReference>
<proteinExistence type="predicted"/>
<dbReference type="InterPro" id="IPR010730">
    <property type="entry name" value="HET"/>
</dbReference>
<keyword evidence="3" id="KW-1185">Reference proteome</keyword>
<dbReference type="Proteomes" id="UP000800200">
    <property type="component" value="Unassembled WGS sequence"/>
</dbReference>
<gene>
    <name evidence="2" type="ORF">K469DRAFT_611629</name>
</gene>
<evidence type="ECO:0000313" key="2">
    <source>
        <dbReference type="EMBL" id="KAF2175160.1"/>
    </source>
</evidence>
<evidence type="ECO:0000259" key="1">
    <source>
        <dbReference type="Pfam" id="PF06985"/>
    </source>
</evidence>
<sequence>MFQTEWIDTVFLAVVADDSRSPVSPGQFEYAKPNITLADWLRDSLLSSGFVARVGSNCLYETRSLDIRKILSNVIDFSMVRSWIDFCAVTHSRRCKPRTTRAAPHLRLIECTTRRIVEPSSAVPFVALSYVWGAPPSGSDSEDYEKLSDDAVEPVVEDAILVAIGLGYAYLWVDRYCIIKKHRAIREEQLRNMDVIYGSAELTVVAAAGSDSSFGLPGIKPLQPRRPQSCARVTGHILVSIPPDPASVLKSSVWAARGWTYQEGLLSRRRLIFTEHEISYECRGALFREAIRLPLRIQKQSYNWANRLQSASWSFRRSADSSDIFRIISNYTLRRLTYESDILNAMLGIFHGYMDKEVHHLCGVPVQLTRDPYRKEHGTAVEGLVNGLWWDLLSPGHRRPGFPSWSWTGW</sequence>
<feature type="non-terminal residue" evidence="2">
    <location>
        <position position="410"/>
    </location>
</feature>
<evidence type="ECO:0000313" key="3">
    <source>
        <dbReference type="Proteomes" id="UP000800200"/>
    </source>
</evidence>
<organism evidence="2 3">
    <name type="scientific">Zopfia rhizophila CBS 207.26</name>
    <dbReference type="NCBI Taxonomy" id="1314779"/>
    <lineage>
        <taxon>Eukaryota</taxon>
        <taxon>Fungi</taxon>
        <taxon>Dikarya</taxon>
        <taxon>Ascomycota</taxon>
        <taxon>Pezizomycotina</taxon>
        <taxon>Dothideomycetes</taxon>
        <taxon>Dothideomycetes incertae sedis</taxon>
        <taxon>Zopfiaceae</taxon>
        <taxon>Zopfia</taxon>
    </lineage>
</organism>
<feature type="domain" description="Heterokaryon incompatibility" evidence="1">
    <location>
        <begin position="125"/>
        <end position="263"/>
    </location>
</feature>
<reference evidence="2" key="1">
    <citation type="journal article" date="2020" name="Stud. Mycol.">
        <title>101 Dothideomycetes genomes: a test case for predicting lifestyles and emergence of pathogens.</title>
        <authorList>
            <person name="Haridas S."/>
            <person name="Albert R."/>
            <person name="Binder M."/>
            <person name="Bloem J."/>
            <person name="Labutti K."/>
            <person name="Salamov A."/>
            <person name="Andreopoulos B."/>
            <person name="Baker S."/>
            <person name="Barry K."/>
            <person name="Bills G."/>
            <person name="Bluhm B."/>
            <person name="Cannon C."/>
            <person name="Castanera R."/>
            <person name="Culley D."/>
            <person name="Daum C."/>
            <person name="Ezra D."/>
            <person name="Gonzalez J."/>
            <person name="Henrissat B."/>
            <person name="Kuo A."/>
            <person name="Liang C."/>
            <person name="Lipzen A."/>
            <person name="Lutzoni F."/>
            <person name="Magnuson J."/>
            <person name="Mondo S."/>
            <person name="Nolan M."/>
            <person name="Ohm R."/>
            <person name="Pangilinan J."/>
            <person name="Park H.-J."/>
            <person name="Ramirez L."/>
            <person name="Alfaro M."/>
            <person name="Sun H."/>
            <person name="Tritt A."/>
            <person name="Yoshinaga Y."/>
            <person name="Zwiers L.-H."/>
            <person name="Turgeon B."/>
            <person name="Goodwin S."/>
            <person name="Spatafora J."/>
            <person name="Crous P."/>
            <person name="Grigoriev I."/>
        </authorList>
    </citation>
    <scope>NUCLEOTIDE SEQUENCE</scope>
    <source>
        <strain evidence="2">CBS 207.26</strain>
    </source>
</reference>
<name>A0A6A6DB11_9PEZI</name>
<dbReference type="Pfam" id="PF06985">
    <property type="entry name" value="HET"/>
    <property type="match status" value="1"/>
</dbReference>
<dbReference type="PANTHER" id="PTHR33112">
    <property type="entry name" value="DOMAIN PROTEIN, PUTATIVE-RELATED"/>
    <property type="match status" value="1"/>
</dbReference>